<keyword evidence="10" id="KW-1185">Reference proteome</keyword>
<evidence type="ECO:0000256" key="2">
    <source>
        <dbReference type="ARBA" id="ARBA00022559"/>
    </source>
</evidence>
<dbReference type="InterPro" id="IPR006314">
    <property type="entry name" value="Dyp_peroxidase"/>
</dbReference>
<dbReference type="SUPFAM" id="SSF54909">
    <property type="entry name" value="Dimeric alpha+beta barrel"/>
    <property type="match status" value="1"/>
</dbReference>
<keyword evidence="5" id="KW-0408">Iron</keyword>
<dbReference type="Pfam" id="PF20628">
    <property type="entry name" value="Dyp_perox_C"/>
    <property type="match status" value="1"/>
</dbReference>
<dbReference type="PANTHER" id="PTHR30521:SF0">
    <property type="entry name" value="DYP-TYPE PEROXIDASE FAMILY PROTEIN"/>
    <property type="match status" value="1"/>
</dbReference>
<dbReference type="Proteomes" id="UP001595844">
    <property type="component" value="Unassembled WGS sequence"/>
</dbReference>
<keyword evidence="4" id="KW-0560">Oxidoreductase</keyword>
<dbReference type="EMBL" id="JBHSDL010000014">
    <property type="protein sequence ID" value="MFC4375687.1"/>
    <property type="molecule type" value="Genomic_DNA"/>
</dbReference>
<feature type="domain" description="Dyp-type peroxidase C-terminal" evidence="8">
    <location>
        <begin position="136"/>
        <end position="300"/>
    </location>
</feature>
<dbReference type="PANTHER" id="PTHR30521">
    <property type="entry name" value="DEFERROCHELATASE/PEROXIDASE"/>
    <property type="match status" value="1"/>
</dbReference>
<dbReference type="InterPro" id="IPR048328">
    <property type="entry name" value="Dyp_perox_C"/>
</dbReference>
<reference evidence="10" key="1">
    <citation type="journal article" date="2019" name="Int. J. Syst. Evol. Microbiol.">
        <title>The Global Catalogue of Microorganisms (GCM) 10K type strain sequencing project: providing services to taxonomists for standard genome sequencing and annotation.</title>
        <authorList>
            <consortium name="The Broad Institute Genomics Platform"/>
            <consortium name="The Broad Institute Genome Sequencing Center for Infectious Disease"/>
            <person name="Wu L."/>
            <person name="Ma J."/>
        </authorList>
    </citation>
    <scope>NUCLEOTIDE SEQUENCE [LARGE SCALE GENOMIC DNA]</scope>
    <source>
        <strain evidence="10">IBRC-M 10490</strain>
    </source>
</reference>
<comment type="caution">
    <text evidence="9">The sequence shown here is derived from an EMBL/GenBank/DDBJ whole genome shotgun (WGS) entry which is preliminary data.</text>
</comment>
<dbReference type="GO" id="GO:0004601">
    <property type="term" value="F:peroxidase activity"/>
    <property type="evidence" value="ECO:0007669"/>
    <property type="project" value="UniProtKB-KW"/>
</dbReference>
<comment type="similarity">
    <text evidence="6">Belongs to the DyP-type peroxidase family.</text>
</comment>
<dbReference type="NCBIfam" id="TIGR01413">
    <property type="entry name" value="Dyp_perox_fam"/>
    <property type="match status" value="1"/>
</dbReference>
<gene>
    <name evidence="9" type="ORF">ACFO5K_16425</name>
</gene>
<dbReference type="InterPro" id="IPR048327">
    <property type="entry name" value="Dyp_perox_N"/>
</dbReference>
<proteinExistence type="inferred from homology"/>
<protein>
    <submittedName>
        <fullName evidence="9">Dyp-type peroxidase</fullName>
    </submittedName>
</protein>
<evidence type="ECO:0000259" key="8">
    <source>
        <dbReference type="Pfam" id="PF20628"/>
    </source>
</evidence>
<dbReference type="InterPro" id="IPR011008">
    <property type="entry name" value="Dimeric_a/b-barrel"/>
</dbReference>
<accession>A0ABV8VJT6</accession>
<evidence type="ECO:0000256" key="4">
    <source>
        <dbReference type="ARBA" id="ARBA00023002"/>
    </source>
</evidence>
<comment type="cofactor">
    <cofactor evidence="1">
        <name>heme b</name>
        <dbReference type="ChEBI" id="CHEBI:60344"/>
    </cofactor>
</comment>
<organism evidence="9 10">
    <name type="scientific">Nocardia halotolerans</name>
    <dbReference type="NCBI Taxonomy" id="1755878"/>
    <lineage>
        <taxon>Bacteria</taxon>
        <taxon>Bacillati</taxon>
        <taxon>Actinomycetota</taxon>
        <taxon>Actinomycetes</taxon>
        <taxon>Mycobacteriales</taxon>
        <taxon>Nocardiaceae</taxon>
        <taxon>Nocardia</taxon>
    </lineage>
</organism>
<evidence type="ECO:0000313" key="10">
    <source>
        <dbReference type="Proteomes" id="UP001595844"/>
    </source>
</evidence>
<dbReference type="Pfam" id="PF04261">
    <property type="entry name" value="Dyp_perox_N"/>
    <property type="match status" value="1"/>
</dbReference>
<evidence type="ECO:0000256" key="6">
    <source>
        <dbReference type="ARBA" id="ARBA00025737"/>
    </source>
</evidence>
<sequence length="352" mass="37874">MGEPQSVIVPLTQAAIFLVATIDEGGEAAVRNVLTEVDDLRKSVGFRTPGQALSCVTSIGSRGWDRLFTGPKPAELHEFPGYAGPVHSCPATPGDLLFHLRSENMGACYELAMAIATRLRGSATVVDETAGFRYFEQRDLLGFVDGTANPEGAAADAAVFVGDEDAEFAGGSYVIVQKYIHPLDEWNALPVEEQERVIGRTKLSDYELPDDVKPPSSHVTMNTIVDADGVERDILRANMPFGTVGNQQLGTYYIAYCATPSVPEEMLERMFLGTDDAAYDRILDFSTAVTGTLFFTPSADFFADLPDAPAVVTTEDPHVPVPDFEPVIEANKAAAADSDGSLAIGTMKRSNR</sequence>
<name>A0ABV8VJT6_9NOCA</name>
<evidence type="ECO:0000259" key="7">
    <source>
        <dbReference type="Pfam" id="PF04261"/>
    </source>
</evidence>
<evidence type="ECO:0000313" key="9">
    <source>
        <dbReference type="EMBL" id="MFC4375687.1"/>
    </source>
</evidence>
<evidence type="ECO:0000256" key="1">
    <source>
        <dbReference type="ARBA" id="ARBA00001970"/>
    </source>
</evidence>
<evidence type="ECO:0000256" key="3">
    <source>
        <dbReference type="ARBA" id="ARBA00022723"/>
    </source>
</evidence>
<dbReference type="RefSeq" id="WP_378562801.1">
    <property type="nucleotide sequence ID" value="NZ_JBHSDL010000014.1"/>
</dbReference>
<feature type="domain" description="Dyp-type peroxidase N-terminal" evidence="7">
    <location>
        <begin position="5"/>
        <end position="133"/>
    </location>
</feature>
<evidence type="ECO:0000256" key="5">
    <source>
        <dbReference type="ARBA" id="ARBA00023004"/>
    </source>
</evidence>
<keyword evidence="3" id="KW-0479">Metal-binding</keyword>
<dbReference type="PROSITE" id="PS51404">
    <property type="entry name" value="DYP_PEROXIDASE"/>
    <property type="match status" value="1"/>
</dbReference>
<keyword evidence="2 9" id="KW-0575">Peroxidase</keyword>